<accession>A0A645FN49</accession>
<name>A0A645FN49_9ZZZZ</name>
<gene>
    <name evidence="1" type="ORF">SDC9_160945</name>
</gene>
<reference evidence="1" key="1">
    <citation type="submission" date="2019-08" db="EMBL/GenBank/DDBJ databases">
        <authorList>
            <person name="Kucharzyk K."/>
            <person name="Murdoch R.W."/>
            <person name="Higgins S."/>
            <person name="Loffler F."/>
        </authorList>
    </citation>
    <scope>NUCLEOTIDE SEQUENCE</scope>
</reference>
<dbReference type="EMBL" id="VSSQ01060144">
    <property type="protein sequence ID" value="MPN13623.1"/>
    <property type="molecule type" value="Genomic_DNA"/>
</dbReference>
<sequence length="56" mass="6427">MGKIGYVKGFQNIYSLFMGLFFIDACIERAKEHVIKQCWAKKLIIGILKKEAYSLA</sequence>
<organism evidence="1">
    <name type="scientific">bioreactor metagenome</name>
    <dbReference type="NCBI Taxonomy" id="1076179"/>
    <lineage>
        <taxon>unclassified sequences</taxon>
        <taxon>metagenomes</taxon>
        <taxon>ecological metagenomes</taxon>
    </lineage>
</organism>
<proteinExistence type="predicted"/>
<comment type="caution">
    <text evidence="1">The sequence shown here is derived from an EMBL/GenBank/DDBJ whole genome shotgun (WGS) entry which is preliminary data.</text>
</comment>
<dbReference type="AlphaFoldDB" id="A0A645FN49"/>
<protein>
    <submittedName>
        <fullName evidence="1">Uncharacterized protein</fullName>
    </submittedName>
</protein>
<evidence type="ECO:0000313" key="1">
    <source>
        <dbReference type="EMBL" id="MPN13623.1"/>
    </source>
</evidence>